<dbReference type="PANTHER" id="PTHR45667">
    <property type="entry name" value="S-ADENOSYLMETHIONINE MITOCHONDRIAL CARRIER PROTEIN"/>
    <property type="match status" value="1"/>
</dbReference>
<evidence type="ECO:0000256" key="9">
    <source>
        <dbReference type="RuleBase" id="RU000488"/>
    </source>
</evidence>
<keyword evidence="7 8" id="KW-0472">Membrane</keyword>
<keyword evidence="6" id="KW-1133">Transmembrane helix</keyword>
<evidence type="ECO:0000256" key="4">
    <source>
        <dbReference type="ARBA" id="ARBA00022692"/>
    </source>
</evidence>
<dbReference type="SUPFAM" id="SSF103506">
    <property type="entry name" value="Mitochondrial carrier"/>
    <property type="match status" value="1"/>
</dbReference>
<organism evidence="10 11">
    <name type="scientific">Bondarzewia mesenterica</name>
    <dbReference type="NCBI Taxonomy" id="1095465"/>
    <lineage>
        <taxon>Eukaryota</taxon>
        <taxon>Fungi</taxon>
        <taxon>Dikarya</taxon>
        <taxon>Basidiomycota</taxon>
        <taxon>Agaricomycotina</taxon>
        <taxon>Agaricomycetes</taxon>
        <taxon>Russulales</taxon>
        <taxon>Bondarzewiaceae</taxon>
        <taxon>Bondarzewia</taxon>
    </lineage>
</organism>
<reference evidence="10 11" key="1">
    <citation type="submission" date="2019-02" db="EMBL/GenBank/DDBJ databases">
        <title>Genome sequencing of the rare red list fungi Bondarzewia mesenterica.</title>
        <authorList>
            <person name="Buettner E."/>
            <person name="Kellner H."/>
        </authorList>
    </citation>
    <scope>NUCLEOTIDE SEQUENCE [LARGE SCALE GENOMIC DNA]</scope>
    <source>
        <strain evidence="10 11">DSM 108281</strain>
    </source>
</reference>
<gene>
    <name evidence="10" type="ORF">EW146_g6614</name>
</gene>
<dbReference type="InterPro" id="IPR023395">
    <property type="entry name" value="MCP_dom_sf"/>
</dbReference>
<evidence type="ECO:0000256" key="5">
    <source>
        <dbReference type="ARBA" id="ARBA00022737"/>
    </source>
</evidence>
<feature type="repeat" description="Solcar" evidence="8">
    <location>
        <begin position="301"/>
        <end position="390"/>
    </location>
</feature>
<sequence>MAQRDCGTIVPYTIGHDALNLTDSCRRRVLGSVIRYQLFTAVSARGHDARIAFGIFLMDAQKIPGEDRGCDMWASLDMILPTQVRHDFEAGLKGVPSTMLVCDKVSETWHEHLRCSEHEHPAFAYLFAIPDHSIKTRLQAAQGFAKAGGFGGIYKGVGSVILAISLIPALQRDRHGVCFDRLAAAFFCTYDTLKRTLPVPAHLAPVNHMISASMGEIAACLIRVPTEVIKTRSQTSSYGALADSSLAAAKLLWKTEGLRGFYRGFGITVMREIPFTSLQFPMYELFKTRLSHFLYGRPASLHAYEAALCGSVAGGIAAALTTPLDVVKTRVMLDLRDPSHASYPSPAVRLRQIYATEGLRALFSGGVPRTMWISAGGAVFLGVYEWIIGSLVPSSIDEA</sequence>
<dbReference type="EMBL" id="SGPL01000338">
    <property type="protein sequence ID" value="THH13637.1"/>
    <property type="molecule type" value="Genomic_DNA"/>
</dbReference>
<evidence type="ECO:0000313" key="11">
    <source>
        <dbReference type="Proteomes" id="UP000310158"/>
    </source>
</evidence>
<keyword evidence="11" id="KW-1185">Reference proteome</keyword>
<keyword evidence="4 8" id="KW-0812">Transmembrane</keyword>
<protein>
    <submittedName>
        <fullName evidence="10">Uncharacterized protein</fullName>
    </submittedName>
</protein>
<accession>A0A4S4LP01</accession>
<comment type="subcellular location">
    <subcellularLocation>
        <location evidence="1">Membrane</location>
        <topology evidence="1">Multi-pass membrane protein</topology>
    </subcellularLocation>
</comment>
<evidence type="ECO:0000256" key="1">
    <source>
        <dbReference type="ARBA" id="ARBA00004141"/>
    </source>
</evidence>
<comment type="similarity">
    <text evidence="2 9">Belongs to the mitochondrial carrier (TC 2.A.29) family.</text>
</comment>
<dbReference type="PROSITE" id="PS50920">
    <property type="entry name" value="SOLCAR"/>
    <property type="match status" value="2"/>
</dbReference>
<dbReference type="InterPro" id="IPR018108">
    <property type="entry name" value="MCP_transmembrane"/>
</dbReference>
<dbReference type="Proteomes" id="UP000310158">
    <property type="component" value="Unassembled WGS sequence"/>
</dbReference>
<evidence type="ECO:0000256" key="6">
    <source>
        <dbReference type="ARBA" id="ARBA00022989"/>
    </source>
</evidence>
<dbReference type="Pfam" id="PF00153">
    <property type="entry name" value="Mito_carr"/>
    <property type="match status" value="2"/>
</dbReference>
<evidence type="ECO:0000256" key="3">
    <source>
        <dbReference type="ARBA" id="ARBA00022448"/>
    </source>
</evidence>
<dbReference type="OrthoDB" id="415315at2759"/>
<evidence type="ECO:0000256" key="2">
    <source>
        <dbReference type="ARBA" id="ARBA00006375"/>
    </source>
</evidence>
<feature type="repeat" description="Solcar" evidence="8">
    <location>
        <begin position="206"/>
        <end position="289"/>
    </location>
</feature>
<evidence type="ECO:0000313" key="10">
    <source>
        <dbReference type="EMBL" id="THH13637.1"/>
    </source>
</evidence>
<comment type="caution">
    <text evidence="10">The sequence shown here is derived from an EMBL/GenBank/DDBJ whole genome shotgun (WGS) entry which is preliminary data.</text>
</comment>
<proteinExistence type="inferred from homology"/>
<dbReference type="AlphaFoldDB" id="A0A4S4LP01"/>
<dbReference type="GO" id="GO:0016020">
    <property type="term" value="C:membrane"/>
    <property type="evidence" value="ECO:0007669"/>
    <property type="project" value="UniProtKB-SubCell"/>
</dbReference>
<evidence type="ECO:0000256" key="7">
    <source>
        <dbReference type="ARBA" id="ARBA00023136"/>
    </source>
</evidence>
<keyword evidence="5" id="KW-0677">Repeat</keyword>
<dbReference type="Gene3D" id="1.50.40.10">
    <property type="entry name" value="Mitochondrial carrier domain"/>
    <property type="match status" value="1"/>
</dbReference>
<keyword evidence="3 9" id="KW-0813">Transport</keyword>
<evidence type="ECO:0000256" key="8">
    <source>
        <dbReference type="PROSITE-ProRule" id="PRU00282"/>
    </source>
</evidence>
<name>A0A4S4LP01_9AGAM</name>